<evidence type="ECO:0000256" key="1">
    <source>
        <dbReference type="ARBA" id="ARBA00023015"/>
    </source>
</evidence>
<dbReference type="InterPro" id="IPR009057">
    <property type="entry name" value="Homeodomain-like_sf"/>
</dbReference>
<protein>
    <submittedName>
        <fullName evidence="5">AraC family transcriptional regulator</fullName>
    </submittedName>
</protein>
<gene>
    <name evidence="5" type="ORF">U6A24_14590</name>
</gene>
<dbReference type="InterPro" id="IPR037923">
    <property type="entry name" value="HTH-like"/>
</dbReference>
<dbReference type="SUPFAM" id="SSF51215">
    <property type="entry name" value="Regulatory protein AraC"/>
    <property type="match status" value="1"/>
</dbReference>
<dbReference type="PROSITE" id="PS00041">
    <property type="entry name" value="HTH_ARAC_FAMILY_1"/>
    <property type="match status" value="1"/>
</dbReference>
<dbReference type="InterPro" id="IPR018060">
    <property type="entry name" value="HTH_AraC"/>
</dbReference>
<name>A0ABU5ZXT2_9FLAO</name>
<dbReference type="Pfam" id="PF12833">
    <property type="entry name" value="HTH_18"/>
    <property type="match status" value="1"/>
</dbReference>
<organism evidence="5 6">
    <name type="scientific">Aquimarina gracilis</name>
    <dbReference type="NCBI Taxonomy" id="874422"/>
    <lineage>
        <taxon>Bacteria</taxon>
        <taxon>Pseudomonadati</taxon>
        <taxon>Bacteroidota</taxon>
        <taxon>Flavobacteriia</taxon>
        <taxon>Flavobacteriales</taxon>
        <taxon>Flavobacteriaceae</taxon>
        <taxon>Aquimarina</taxon>
    </lineage>
</organism>
<keyword evidence="2" id="KW-0238">DNA-binding</keyword>
<accession>A0ABU5ZXT2</accession>
<dbReference type="PROSITE" id="PS01124">
    <property type="entry name" value="HTH_ARAC_FAMILY_2"/>
    <property type="match status" value="1"/>
</dbReference>
<evidence type="ECO:0000259" key="4">
    <source>
        <dbReference type="PROSITE" id="PS01124"/>
    </source>
</evidence>
<dbReference type="SUPFAM" id="SSF46689">
    <property type="entry name" value="Homeodomain-like"/>
    <property type="match status" value="1"/>
</dbReference>
<dbReference type="EMBL" id="JAYKLX010000006">
    <property type="protein sequence ID" value="MEB3346703.1"/>
    <property type="molecule type" value="Genomic_DNA"/>
</dbReference>
<proteinExistence type="predicted"/>
<keyword evidence="1" id="KW-0805">Transcription regulation</keyword>
<feature type="domain" description="HTH araC/xylS-type" evidence="4">
    <location>
        <begin position="193"/>
        <end position="291"/>
    </location>
</feature>
<evidence type="ECO:0000256" key="3">
    <source>
        <dbReference type="ARBA" id="ARBA00023163"/>
    </source>
</evidence>
<evidence type="ECO:0000313" key="5">
    <source>
        <dbReference type="EMBL" id="MEB3346703.1"/>
    </source>
</evidence>
<dbReference type="PANTHER" id="PTHR43280:SF32">
    <property type="entry name" value="TRANSCRIPTIONAL REGULATORY PROTEIN"/>
    <property type="match status" value="1"/>
</dbReference>
<dbReference type="Gene3D" id="1.10.10.60">
    <property type="entry name" value="Homeodomain-like"/>
    <property type="match status" value="1"/>
</dbReference>
<keyword evidence="3" id="KW-0804">Transcription</keyword>
<dbReference type="InterPro" id="IPR018062">
    <property type="entry name" value="HTH_AraC-typ_CS"/>
</dbReference>
<dbReference type="PANTHER" id="PTHR43280">
    <property type="entry name" value="ARAC-FAMILY TRANSCRIPTIONAL REGULATOR"/>
    <property type="match status" value="1"/>
</dbReference>
<keyword evidence="6" id="KW-1185">Reference proteome</keyword>
<evidence type="ECO:0000313" key="6">
    <source>
        <dbReference type="Proteomes" id="UP001327027"/>
    </source>
</evidence>
<comment type="caution">
    <text evidence="5">The sequence shown here is derived from an EMBL/GenBank/DDBJ whole genome shotgun (WGS) entry which is preliminary data.</text>
</comment>
<dbReference type="PRINTS" id="PR00032">
    <property type="entry name" value="HTHARAC"/>
</dbReference>
<evidence type="ECO:0000256" key="2">
    <source>
        <dbReference type="ARBA" id="ARBA00023125"/>
    </source>
</evidence>
<reference evidence="5 6" key="1">
    <citation type="journal article" date="2013" name="Int. J. Syst. Evol. Microbiol.">
        <title>Aquimarina gracilis sp. nov., isolated from the gut microflora of a mussel, Mytilus coruscus, and emended description of Aquimarina spongiae.</title>
        <authorList>
            <person name="Park S.C."/>
            <person name="Choe H.N."/>
            <person name="Baik K.S."/>
            <person name="Seong C.N."/>
        </authorList>
    </citation>
    <scope>NUCLEOTIDE SEQUENCE [LARGE SCALE GENOMIC DNA]</scope>
    <source>
        <strain evidence="5 6">PSC32</strain>
    </source>
</reference>
<dbReference type="RefSeq" id="WP_324180729.1">
    <property type="nucleotide sequence ID" value="NZ_JAYKLX010000006.1"/>
</dbReference>
<dbReference type="Proteomes" id="UP001327027">
    <property type="component" value="Unassembled WGS sequence"/>
</dbReference>
<dbReference type="SMART" id="SM00342">
    <property type="entry name" value="HTH_ARAC"/>
    <property type="match status" value="1"/>
</dbReference>
<sequence length="293" mass="34802">MAAPTYMETIKRYDLHKDDYSKLHFEINDAKPYFEKNQKHASVPHRHSFYQIIWFKKAGRHYVDYEILDHPENSIFFINKNQIHYFCNNAANEGHLFHFNDVFINKYQQGIMERFLASIFNEIGSRYIKLSTADTNKVRLLTSFIESEIRFKDLYYKEQVYHYFQNILFQIERLRQKEANIDFNVAKDYKLAVNFKKLIFDQIDAFYSIDDYAHKLGTNAKTLTTISKNILLDTPANIIKESKILEAKRLLSNQKISIKEIAYSLGFEDPTYFTKYFKKGTGLTPKAFQKTHL</sequence>
<dbReference type="InterPro" id="IPR020449">
    <property type="entry name" value="Tscrpt_reg_AraC-type_HTH"/>
</dbReference>